<dbReference type="Gene3D" id="3.30.1590.10">
    <property type="entry name" value="Maltooligosyl trehalose synthase, domain 2"/>
    <property type="match status" value="2"/>
</dbReference>
<dbReference type="Proteomes" id="UP001569963">
    <property type="component" value="Unassembled WGS sequence"/>
</dbReference>
<reference evidence="3 4" key="1">
    <citation type="submission" date="2023-11" db="EMBL/GenBank/DDBJ databases">
        <title>Actinomadura monticuli sp. nov., isolated from volcanic ash.</title>
        <authorList>
            <person name="Lee S.D."/>
            <person name="Yang H."/>
            <person name="Kim I.S."/>
        </authorList>
    </citation>
    <scope>NUCLEOTIDE SEQUENCE [LARGE SCALE GENOMIC DNA]</scope>
    <source>
        <strain evidence="3 4">DLS-62</strain>
    </source>
</reference>
<evidence type="ECO:0000313" key="3">
    <source>
        <dbReference type="EMBL" id="MFA1539647.1"/>
    </source>
</evidence>
<evidence type="ECO:0000259" key="2">
    <source>
        <dbReference type="SMART" id="SM00642"/>
    </source>
</evidence>
<dbReference type="Gene3D" id="1.10.10.470">
    <property type="entry name" value="Maltooligosyl trehalose synthase, domain 4"/>
    <property type="match status" value="1"/>
</dbReference>
<dbReference type="PANTHER" id="PTHR10357">
    <property type="entry name" value="ALPHA-AMYLASE FAMILY MEMBER"/>
    <property type="match status" value="1"/>
</dbReference>
<feature type="compositionally biased region" description="Pro residues" evidence="1">
    <location>
        <begin position="1"/>
        <end position="16"/>
    </location>
</feature>
<keyword evidence="4" id="KW-1185">Reference proteome</keyword>
<dbReference type="GO" id="GO:0047470">
    <property type="term" value="F:(1,4)-alpha-D-glucan 1-alpha-D-glucosylmutase activity"/>
    <property type="evidence" value="ECO:0007669"/>
    <property type="project" value="UniProtKB-EC"/>
</dbReference>
<dbReference type="RefSeq" id="WP_371949549.1">
    <property type="nucleotide sequence ID" value="NZ_JAXCEI010000005.1"/>
</dbReference>
<evidence type="ECO:0000313" key="4">
    <source>
        <dbReference type="Proteomes" id="UP001569963"/>
    </source>
</evidence>
<dbReference type="SMART" id="SM00642">
    <property type="entry name" value="Aamy"/>
    <property type="match status" value="1"/>
</dbReference>
<dbReference type="Pfam" id="PF00128">
    <property type="entry name" value="Alpha-amylase"/>
    <property type="match status" value="1"/>
</dbReference>
<sequence>MPADPAPPDPAPPDPVPADAAPAAEEPLPDDPPEDTVSEDHSTEKTPAEENIPAEDPFAAPPSGTYRLQLRGTPEGRFGFAEAAALAPYLASLGVSHVYLSPVLQAAPGSTHGYDVVDHSRLSDELGGAEAFGAMAARFRAHGLRMLVDVVPNHMAIPDPHGLNLPLSGALADGPGSPFARWFDVDWNAGGGRIVLPGEGEPNYRRFFDISGLIGLRQEDPEVFRRTHALLLGLVERSLVDGLRIDHPDGLADPRGYLRRLAEAAPGRWLLVEKITEGEERLPPDWPCAGTTGYDSLGMIGGLFVDPAGEKPLTDYYVSLTGNPAEFEEVEHEARLYAATHGLKPEMDRLLRVLHRVVGERRPGMERALVELLVAMPVYRAYVVPGEDAPQHAVDILSEAADRASAHLPEDLHGDLEAVVDLALGRGERTDAEFIVRFQQTSAPLAAKGVEDTAFYRWNRMAALNEVGGAPGRFSVSPEDFHAHCIRLARDWPLTMTTLSTHDTKREEDVRAWLSVLAELPGEWTEAVERWRTWGSAPSPLEPDLEYLLWQTLVGAWPITRGRLEEFLVKAMREAKTRTSWVEQDAEYEEAVLAYARDVLADADLITDMTSFVAKLSPYARVNTLGQKLVQLAMPGVPDVYQGCELTGLALVDPDNRRPVDYGRRREHLARLDTGRRPKEVDDEKLLVTSRTLRVRRAHPEWFGPGSRHEPVTARGPAAEHLVGFARGDAVALATRLPVGLERRGGWSGTRVDVRRQGWRDVLTGCTHMGPILDAARVFQHLPVALLVPREIDR</sequence>
<feature type="compositionally biased region" description="Basic and acidic residues" evidence="1">
    <location>
        <begin position="38"/>
        <end position="48"/>
    </location>
</feature>
<dbReference type="NCBIfam" id="TIGR02401">
    <property type="entry name" value="trehalose_TreY"/>
    <property type="match status" value="1"/>
</dbReference>
<dbReference type="EMBL" id="JAXCEI010000005">
    <property type="protein sequence ID" value="MFA1539647.1"/>
    <property type="molecule type" value="Genomic_DNA"/>
</dbReference>
<comment type="caution">
    <text evidence="3">The sequence shown here is derived from an EMBL/GenBank/DDBJ whole genome shotgun (WGS) entry which is preliminary data.</text>
</comment>
<evidence type="ECO:0000256" key="1">
    <source>
        <dbReference type="SAM" id="MobiDB-lite"/>
    </source>
</evidence>
<feature type="compositionally biased region" description="Low complexity" evidence="1">
    <location>
        <begin position="17"/>
        <end position="26"/>
    </location>
</feature>
<dbReference type="PANTHER" id="PTHR10357:SF216">
    <property type="entry name" value="MALTOOLIGOSYL TREHALOSE SYNTHASE-RELATED"/>
    <property type="match status" value="1"/>
</dbReference>
<proteinExistence type="predicted"/>
<dbReference type="SUPFAM" id="SSF51445">
    <property type="entry name" value="(Trans)glycosidases"/>
    <property type="match status" value="1"/>
</dbReference>
<feature type="compositionally biased region" description="Acidic residues" evidence="1">
    <location>
        <begin position="27"/>
        <end position="37"/>
    </location>
</feature>
<name>A0ABV4Q902_9ACTN</name>
<dbReference type="CDD" id="cd11336">
    <property type="entry name" value="AmyAc_MTSase"/>
    <property type="match status" value="1"/>
</dbReference>
<feature type="domain" description="Glycosyl hydrolase family 13 catalytic" evidence="2">
    <location>
        <begin position="63"/>
        <end position="676"/>
    </location>
</feature>
<feature type="region of interest" description="Disordered" evidence="1">
    <location>
        <begin position="1"/>
        <end position="70"/>
    </location>
</feature>
<keyword evidence="3" id="KW-0413">Isomerase</keyword>
<dbReference type="InterPro" id="IPR013797">
    <property type="entry name" value="Maltooligo_trehalose_synth_4"/>
</dbReference>
<gene>
    <name evidence="3" type="primary">treY</name>
    <name evidence="3" type="ORF">SM611_11975</name>
</gene>
<organism evidence="3 4">
    <name type="scientific">Actinomadura monticuli</name>
    <dbReference type="NCBI Taxonomy" id="3097367"/>
    <lineage>
        <taxon>Bacteria</taxon>
        <taxon>Bacillati</taxon>
        <taxon>Actinomycetota</taxon>
        <taxon>Actinomycetes</taxon>
        <taxon>Streptosporangiales</taxon>
        <taxon>Thermomonosporaceae</taxon>
        <taxon>Actinomadura</taxon>
    </lineage>
</organism>
<dbReference type="Gene3D" id="1.10.150.200">
    <property type="entry name" value="Maltooligosyl trehalose synthase, domain 3"/>
    <property type="match status" value="1"/>
</dbReference>
<dbReference type="EC" id="5.4.99.15" evidence="3"/>
<dbReference type="InterPro" id="IPR006047">
    <property type="entry name" value="GH13_cat_dom"/>
</dbReference>
<dbReference type="InterPro" id="IPR012767">
    <property type="entry name" value="Trehalose_TreY"/>
</dbReference>
<accession>A0ABV4Q902</accession>
<dbReference type="Gene3D" id="3.20.20.80">
    <property type="entry name" value="Glycosidases"/>
    <property type="match status" value="2"/>
</dbReference>
<protein>
    <submittedName>
        <fullName evidence="3">Malto-oligosyltrehalose synthase</fullName>
        <ecNumber evidence="3">5.4.99.15</ecNumber>
    </submittedName>
</protein>
<dbReference type="InterPro" id="IPR017853">
    <property type="entry name" value="GH"/>
</dbReference>